<evidence type="ECO:0000256" key="6">
    <source>
        <dbReference type="ARBA" id="ARBA00023125"/>
    </source>
</evidence>
<evidence type="ECO:0000256" key="9">
    <source>
        <dbReference type="NCBIfam" id="TIGR02237"/>
    </source>
</evidence>
<keyword evidence="3" id="KW-0547">Nucleotide-binding</keyword>
<dbReference type="AlphaFoldDB" id="A0A8E7EJT1"/>
<dbReference type="NCBIfam" id="TIGR02237">
    <property type="entry name" value="recomb_radB"/>
    <property type="match status" value="1"/>
</dbReference>
<name>A0A8E7EJT1_9EURY</name>
<dbReference type="InterPro" id="IPR011939">
    <property type="entry name" value="DNA_repair_and_recomb_RadB"/>
</dbReference>
<evidence type="ECO:0000259" key="10">
    <source>
        <dbReference type="PROSITE" id="PS50162"/>
    </source>
</evidence>
<dbReference type="RefSeq" id="WP_214419754.1">
    <property type="nucleotide sequence ID" value="NZ_CP075546.1"/>
</dbReference>
<sequence>MKLTGLYSGNEALDDLIGTGYPRKMITQIYGEPGTGKSTLCLLAAVSALKKDESVVYFDTESFSVERFSQIAGDDAEKLAERLYLYEPSDFDQQALMIHESENVIRDNKAGLIILDSATGLYRTELEHVQEALQRFNRQMTVLLGYAKRYDIPVLISNQVYMDISRGEFAPLGGTSLYHLCKVILRIERRDNARRIRVVKHHARPEGAYIDVVLVHEGIRILDPSLD</sequence>
<dbReference type="InterPro" id="IPR003593">
    <property type="entry name" value="AAA+_ATPase"/>
</dbReference>
<dbReference type="SMART" id="SM00382">
    <property type="entry name" value="AAA"/>
    <property type="match status" value="1"/>
</dbReference>
<proteinExistence type="inferred from homology"/>
<evidence type="ECO:0000256" key="4">
    <source>
        <dbReference type="ARBA" id="ARBA00022763"/>
    </source>
</evidence>
<dbReference type="GeneID" id="65098901"/>
<dbReference type="InterPro" id="IPR013632">
    <property type="entry name" value="Rad51_C"/>
</dbReference>
<dbReference type="SUPFAM" id="SSF52540">
    <property type="entry name" value="P-loop containing nucleoside triphosphate hydrolases"/>
    <property type="match status" value="1"/>
</dbReference>
<gene>
    <name evidence="11" type="primary">radB</name>
    <name evidence="11" type="ORF">KHC33_16915</name>
</gene>
<dbReference type="EMBL" id="CP075546">
    <property type="protein sequence ID" value="QVV88951.1"/>
    <property type="molecule type" value="Genomic_DNA"/>
</dbReference>
<keyword evidence="12" id="KW-1185">Reference proteome</keyword>
<evidence type="ECO:0000256" key="2">
    <source>
        <dbReference type="ARBA" id="ARBA00018143"/>
    </source>
</evidence>
<dbReference type="GO" id="GO:0006310">
    <property type="term" value="P:DNA recombination"/>
    <property type="evidence" value="ECO:0007669"/>
    <property type="project" value="UniProtKB-KW"/>
</dbReference>
<comment type="function">
    <text evidence="8">Involved in DNA repair and in homologous recombination. May regulate the cleavage reactions of the branch-structured DNA. Has a very weak ATPase activity that is not stimulated by DNA. Binds DNA but does not promote DNA strands exchange.</text>
</comment>
<keyword evidence="7" id="KW-0233">DNA recombination</keyword>
<keyword evidence="4" id="KW-0227">DNA damage</keyword>
<evidence type="ECO:0000256" key="5">
    <source>
        <dbReference type="ARBA" id="ARBA00022840"/>
    </source>
</evidence>
<organism evidence="11 12">
    <name type="scientific">Methanospirillum purgamenti</name>
    <dbReference type="NCBI Taxonomy" id="2834276"/>
    <lineage>
        <taxon>Archaea</taxon>
        <taxon>Methanobacteriati</taxon>
        <taxon>Methanobacteriota</taxon>
        <taxon>Stenosarchaea group</taxon>
        <taxon>Methanomicrobia</taxon>
        <taxon>Methanomicrobiales</taxon>
        <taxon>Methanospirillaceae</taxon>
        <taxon>Methanospirillum</taxon>
    </lineage>
</organism>
<dbReference type="PANTHER" id="PTHR22942">
    <property type="entry name" value="RECA/RAD51/RADA DNA STRAND-PAIRING FAMILY MEMBER"/>
    <property type="match status" value="1"/>
</dbReference>
<dbReference type="GO" id="GO:0140664">
    <property type="term" value="F:ATP-dependent DNA damage sensor activity"/>
    <property type="evidence" value="ECO:0007669"/>
    <property type="project" value="InterPro"/>
</dbReference>
<evidence type="ECO:0000313" key="12">
    <source>
        <dbReference type="Proteomes" id="UP000680656"/>
    </source>
</evidence>
<dbReference type="Gene3D" id="3.40.50.300">
    <property type="entry name" value="P-loop containing nucleotide triphosphate hydrolases"/>
    <property type="match status" value="1"/>
</dbReference>
<dbReference type="Proteomes" id="UP000680656">
    <property type="component" value="Chromosome"/>
</dbReference>
<keyword evidence="6" id="KW-0238">DNA-binding</keyword>
<dbReference type="PANTHER" id="PTHR22942:SF47">
    <property type="entry name" value="DNA REPAIR AND RECOMBINATION PROTEIN RADB"/>
    <property type="match status" value="1"/>
</dbReference>
<dbReference type="InterPro" id="IPR027417">
    <property type="entry name" value="P-loop_NTPase"/>
</dbReference>
<dbReference type="InterPro" id="IPR020588">
    <property type="entry name" value="RecA_ATP-bd"/>
</dbReference>
<evidence type="ECO:0000313" key="11">
    <source>
        <dbReference type="EMBL" id="QVV88951.1"/>
    </source>
</evidence>
<evidence type="ECO:0000256" key="1">
    <source>
        <dbReference type="ARBA" id="ARBA00006876"/>
    </source>
</evidence>
<feature type="domain" description="RecA family profile 1" evidence="10">
    <location>
        <begin position="2"/>
        <end position="160"/>
    </location>
</feature>
<accession>A0A8E7EJT1</accession>
<keyword evidence="5" id="KW-0067">ATP-binding</keyword>
<evidence type="ECO:0000256" key="3">
    <source>
        <dbReference type="ARBA" id="ARBA00022741"/>
    </source>
</evidence>
<dbReference type="GO" id="GO:0005524">
    <property type="term" value="F:ATP binding"/>
    <property type="evidence" value="ECO:0007669"/>
    <property type="project" value="UniProtKB-KW"/>
</dbReference>
<dbReference type="GO" id="GO:0006281">
    <property type="term" value="P:DNA repair"/>
    <property type="evidence" value="ECO:0007669"/>
    <property type="project" value="InterPro"/>
</dbReference>
<dbReference type="Pfam" id="PF08423">
    <property type="entry name" value="Rad51"/>
    <property type="match status" value="1"/>
</dbReference>
<protein>
    <recommendedName>
        <fullName evidence="2 9">DNA repair and recombination protein RadB</fullName>
    </recommendedName>
</protein>
<dbReference type="KEGG" id="mrtj:KHC33_16915"/>
<reference evidence="11 12" key="1">
    <citation type="submission" date="2021-05" db="EMBL/GenBank/DDBJ databases">
        <title>A novel Methanospirillum isolate from a pyrite-forming mixed culture.</title>
        <authorList>
            <person name="Bunk B."/>
            <person name="Sproer C."/>
            <person name="Spring S."/>
            <person name="Pester M."/>
        </authorList>
    </citation>
    <scope>NUCLEOTIDE SEQUENCE [LARGE SCALE GENOMIC DNA]</scope>
    <source>
        <strain evidence="11 12">J.3.6.1-F.2.7.3</strain>
    </source>
</reference>
<evidence type="ECO:0000256" key="8">
    <source>
        <dbReference type="ARBA" id="ARBA00024641"/>
    </source>
</evidence>
<dbReference type="PIRSF" id="PIRSF003336">
    <property type="entry name" value="RadB"/>
    <property type="match status" value="1"/>
</dbReference>
<dbReference type="PROSITE" id="PS50162">
    <property type="entry name" value="RECA_2"/>
    <property type="match status" value="1"/>
</dbReference>
<dbReference type="GO" id="GO:0003684">
    <property type="term" value="F:damaged DNA binding"/>
    <property type="evidence" value="ECO:0007669"/>
    <property type="project" value="InterPro"/>
</dbReference>
<comment type="similarity">
    <text evidence="1">Belongs to the eukaryotic RecA-like protein family. RadB subfamily.</text>
</comment>
<evidence type="ECO:0000256" key="7">
    <source>
        <dbReference type="ARBA" id="ARBA00023172"/>
    </source>
</evidence>